<keyword evidence="7 8" id="KW-0411">Iron-sulfur</keyword>
<reference evidence="10 11" key="1">
    <citation type="submission" date="2017-06" db="EMBL/GenBank/DDBJ databases">
        <title>Ant-infecting Ophiocordyceps genomes reveal a high diversity of potential behavioral manipulation genes and a possible major role for enterotoxins.</title>
        <authorList>
            <person name="De Bekker C."/>
            <person name="Evans H.C."/>
            <person name="Brachmann A."/>
            <person name="Hughes D.P."/>
        </authorList>
    </citation>
    <scope>NUCLEOTIDE SEQUENCE [LARGE SCALE GENOMIC DNA]</scope>
    <source>
        <strain evidence="10 11">Map16</strain>
    </source>
</reference>
<dbReference type="Pfam" id="PF10609">
    <property type="entry name" value="ParA"/>
    <property type="match status" value="1"/>
</dbReference>
<feature type="binding site" evidence="8">
    <location>
        <begin position="34"/>
        <end position="41"/>
    </location>
    <ligand>
        <name>ATP</name>
        <dbReference type="ChEBI" id="CHEBI:30616"/>
    </ligand>
</feature>
<dbReference type="InterPro" id="IPR028600">
    <property type="entry name" value="NUBP2/Cfd1_eukaryotes"/>
</dbReference>
<dbReference type="Proteomes" id="UP000226431">
    <property type="component" value="Unassembled WGS sequence"/>
</dbReference>
<keyword evidence="3 8" id="KW-0479">Metal-binding</keyword>
<comment type="similarity">
    <text evidence="8">Belongs to the Mrp/NBP35 ATP-binding proteins family. NUBP2/CFD1 subfamily.</text>
</comment>
<dbReference type="PANTHER" id="PTHR23264">
    <property type="entry name" value="NUCLEOTIDE-BINDING PROTEIN NBP35 YEAST -RELATED"/>
    <property type="match status" value="1"/>
</dbReference>
<keyword evidence="5 8" id="KW-0067">ATP-binding</keyword>
<dbReference type="InterPro" id="IPR033756">
    <property type="entry name" value="YlxH/NBP35"/>
</dbReference>
<dbReference type="GO" id="GO:0016226">
    <property type="term" value="P:iron-sulfur cluster assembly"/>
    <property type="evidence" value="ECO:0007669"/>
    <property type="project" value="UniProtKB-UniRule"/>
</dbReference>
<comment type="caution">
    <text evidence="10">The sequence shown here is derived from an EMBL/GenBank/DDBJ whole genome shotgun (WGS) entry which is preliminary data.</text>
</comment>
<sequence length="322" mass="33972">MAAGLEKVKHIVLVRLLTAQLLTSAYTASQVLSGKGGVGKSSVTIQLALSLALSGHSVGILDVDLTGPSIPRMLAVEASRVTQIPGGWTPVLISDADVDGGVGSLHAMSLGFLLPQRGDAVVWRGPKKTAMIRQFLRDVVWGETDYLLVDTPPGTSDEHISLVETLQSEARPDQVAGAVVVTTPQAVATSDVRKELNFCTKTGTRVLGVVENMSGFVCPHCSKCTDIFGSGGGRSMADEFGVPFLGSVPMDAQLVPLLEEGRRPCYSEGSDLGDHGDRDGLVDKYADCSLSHVFRPMAATIRDAVTSPVGITQAQRDSSRDT</sequence>
<evidence type="ECO:0000256" key="2">
    <source>
        <dbReference type="ARBA" id="ARBA00022490"/>
    </source>
</evidence>
<dbReference type="HAMAP" id="MF_03039">
    <property type="entry name" value="NUBP2"/>
    <property type="match status" value="1"/>
</dbReference>
<dbReference type="PANTHER" id="PTHR23264:SF19">
    <property type="entry name" value="CYTOSOLIC FE-S CLUSTER ASSEMBLY FACTOR NUBP2"/>
    <property type="match status" value="1"/>
</dbReference>
<evidence type="ECO:0000256" key="9">
    <source>
        <dbReference type="SAM" id="SignalP"/>
    </source>
</evidence>
<evidence type="ECO:0000256" key="8">
    <source>
        <dbReference type="HAMAP-Rule" id="MF_03039"/>
    </source>
</evidence>
<keyword evidence="1 8" id="KW-0004">4Fe-4S</keyword>
<dbReference type="GO" id="GO:0005524">
    <property type="term" value="F:ATP binding"/>
    <property type="evidence" value="ECO:0007669"/>
    <property type="project" value="UniProtKB-KW"/>
</dbReference>
<dbReference type="InterPro" id="IPR027417">
    <property type="entry name" value="P-loop_NTPase"/>
</dbReference>
<comment type="subcellular location">
    <subcellularLocation>
        <location evidence="8">Cytoplasm</location>
    </subcellularLocation>
</comment>
<dbReference type="HAMAP" id="MF_02040">
    <property type="entry name" value="Mrp_NBP35"/>
    <property type="match status" value="1"/>
</dbReference>
<feature type="signal peptide" evidence="9">
    <location>
        <begin position="1"/>
        <end position="27"/>
    </location>
</feature>
<evidence type="ECO:0000256" key="3">
    <source>
        <dbReference type="ARBA" id="ARBA00022723"/>
    </source>
</evidence>
<dbReference type="STRING" id="2004952.A0A2C5XN40"/>
<evidence type="ECO:0000313" key="10">
    <source>
        <dbReference type="EMBL" id="PHH77079.1"/>
    </source>
</evidence>
<keyword evidence="4 8" id="KW-0547">Nucleotide-binding</keyword>
<keyword evidence="9" id="KW-0732">Signal</keyword>
<feature type="chain" id="PRO_5012044529" evidence="9">
    <location>
        <begin position="28"/>
        <end position="322"/>
    </location>
</feature>
<evidence type="ECO:0000256" key="6">
    <source>
        <dbReference type="ARBA" id="ARBA00023004"/>
    </source>
</evidence>
<organism evidence="10 11">
    <name type="scientific">Ophiocordyceps camponoti-rufipedis</name>
    <dbReference type="NCBI Taxonomy" id="2004952"/>
    <lineage>
        <taxon>Eukaryota</taxon>
        <taxon>Fungi</taxon>
        <taxon>Dikarya</taxon>
        <taxon>Ascomycota</taxon>
        <taxon>Pezizomycotina</taxon>
        <taxon>Sordariomycetes</taxon>
        <taxon>Hypocreomycetidae</taxon>
        <taxon>Hypocreales</taxon>
        <taxon>Ophiocordycipitaceae</taxon>
        <taxon>Ophiocordyceps</taxon>
    </lineage>
</organism>
<dbReference type="Gene3D" id="3.40.50.300">
    <property type="entry name" value="P-loop containing nucleotide triphosphate hydrolases"/>
    <property type="match status" value="1"/>
</dbReference>
<dbReference type="CDD" id="cd02037">
    <property type="entry name" value="Mrp_NBP35"/>
    <property type="match status" value="1"/>
</dbReference>
<dbReference type="SUPFAM" id="SSF52540">
    <property type="entry name" value="P-loop containing nucleoside triphosphate hydrolases"/>
    <property type="match status" value="1"/>
</dbReference>
<dbReference type="GO" id="GO:0005829">
    <property type="term" value="C:cytosol"/>
    <property type="evidence" value="ECO:0007669"/>
    <property type="project" value="TreeGrafter"/>
</dbReference>
<dbReference type="GO" id="GO:0140663">
    <property type="term" value="F:ATP-dependent FeS chaperone activity"/>
    <property type="evidence" value="ECO:0007669"/>
    <property type="project" value="InterPro"/>
</dbReference>
<accession>A0A2C5XN40</accession>
<keyword evidence="2 8" id="KW-0963">Cytoplasm</keyword>
<dbReference type="InterPro" id="IPR019591">
    <property type="entry name" value="Mrp/NBP35_ATP-bd"/>
</dbReference>
<evidence type="ECO:0000256" key="7">
    <source>
        <dbReference type="ARBA" id="ARBA00023014"/>
    </source>
</evidence>
<feature type="binding site" evidence="8">
    <location>
        <position position="221"/>
    </location>
    <ligand>
        <name>[4Fe-4S] cluster</name>
        <dbReference type="ChEBI" id="CHEBI:49883"/>
        <note>ligand shared between dimeric partners</note>
    </ligand>
</feature>
<comment type="function">
    <text evidence="8">Component of the cytosolic iron-sulfur (Fe/S) protein assembly (CIA) machinery. Required for maturation of extramitochondrial Fe-S proteins. The NBP35-CFD1 heterotetramer forms a Fe-S scaffold complex, mediating the de novo assembly of an Fe-S cluster and its transfer to target apoproteins.</text>
</comment>
<evidence type="ECO:0000256" key="5">
    <source>
        <dbReference type="ARBA" id="ARBA00022840"/>
    </source>
</evidence>
<keyword evidence="6 8" id="KW-0408">Iron</keyword>
<dbReference type="AlphaFoldDB" id="A0A2C5XN40"/>
<feature type="binding site" evidence="8">
    <location>
        <position position="218"/>
    </location>
    <ligand>
        <name>[4Fe-4S] cluster</name>
        <dbReference type="ChEBI" id="CHEBI:49883"/>
        <note>ligand shared between dimeric partners</note>
    </ligand>
</feature>
<evidence type="ECO:0000256" key="1">
    <source>
        <dbReference type="ARBA" id="ARBA00022485"/>
    </source>
</evidence>
<name>A0A2C5XN40_9HYPO</name>
<evidence type="ECO:0000313" key="11">
    <source>
        <dbReference type="Proteomes" id="UP000226431"/>
    </source>
</evidence>
<dbReference type="EMBL" id="NJES01000134">
    <property type="protein sequence ID" value="PHH77079.1"/>
    <property type="molecule type" value="Genomic_DNA"/>
</dbReference>
<dbReference type="GO" id="GO:0051539">
    <property type="term" value="F:4 iron, 4 sulfur cluster binding"/>
    <property type="evidence" value="ECO:0007669"/>
    <property type="project" value="UniProtKB-UniRule"/>
</dbReference>
<proteinExistence type="inferred from homology"/>
<keyword evidence="11" id="KW-1185">Reference proteome</keyword>
<protein>
    <submittedName>
        <fullName evidence="10">Uncharacterized protein</fullName>
    </submittedName>
</protein>
<dbReference type="GO" id="GO:0046872">
    <property type="term" value="F:metal ion binding"/>
    <property type="evidence" value="ECO:0007669"/>
    <property type="project" value="UniProtKB-KW"/>
</dbReference>
<dbReference type="OrthoDB" id="1741334at2759"/>
<evidence type="ECO:0000256" key="4">
    <source>
        <dbReference type="ARBA" id="ARBA00022741"/>
    </source>
</evidence>
<gene>
    <name evidence="10" type="ORF">CDD80_948</name>
</gene>